<reference evidence="2" key="2">
    <citation type="submission" date="2015-01" db="EMBL/GenBank/DDBJ databases">
        <title>Evolutionary Origins and Diversification of the Mycorrhizal Mutualists.</title>
        <authorList>
            <consortium name="DOE Joint Genome Institute"/>
            <consortium name="Mycorrhizal Genomics Consortium"/>
            <person name="Kohler A."/>
            <person name="Kuo A."/>
            <person name="Nagy L.G."/>
            <person name="Floudas D."/>
            <person name="Copeland A."/>
            <person name="Barry K.W."/>
            <person name="Cichocki N."/>
            <person name="Veneault-Fourrey C."/>
            <person name="LaButti K."/>
            <person name="Lindquist E.A."/>
            <person name="Lipzen A."/>
            <person name="Lundell T."/>
            <person name="Morin E."/>
            <person name="Murat C."/>
            <person name="Riley R."/>
            <person name="Ohm R."/>
            <person name="Sun H."/>
            <person name="Tunlid A."/>
            <person name="Henrissat B."/>
            <person name="Grigoriev I.V."/>
            <person name="Hibbett D.S."/>
            <person name="Martin F."/>
        </authorList>
    </citation>
    <scope>NUCLEOTIDE SEQUENCE [LARGE SCALE GENOMIC DNA]</scope>
    <source>
        <strain evidence="2">LaAM-08-1</strain>
    </source>
</reference>
<sequence>MFVIIQSIIQWTPVDSDWTLKSGLQSSLSPVDWGFHQPIWPGKRATGINWSPLESTWIT</sequence>
<dbReference type="EMBL" id="KN838643">
    <property type="protein sequence ID" value="KIJ99605.1"/>
    <property type="molecule type" value="Genomic_DNA"/>
</dbReference>
<dbReference type="HOGENOM" id="CLU_184885_0_0_1"/>
<evidence type="ECO:0000313" key="2">
    <source>
        <dbReference type="Proteomes" id="UP000054477"/>
    </source>
</evidence>
<name>A0A0C9X3L2_9AGAR</name>
<dbReference type="AlphaFoldDB" id="A0A0C9X3L2"/>
<dbReference type="OrthoDB" id="5386422at2759"/>
<keyword evidence="2" id="KW-1185">Reference proteome</keyword>
<reference evidence="1 2" key="1">
    <citation type="submission" date="2014-04" db="EMBL/GenBank/DDBJ databases">
        <authorList>
            <consortium name="DOE Joint Genome Institute"/>
            <person name="Kuo A."/>
            <person name="Kohler A."/>
            <person name="Nagy L.G."/>
            <person name="Floudas D."/>
            <person name="Copeland A."/>
            <person name="Barry K.W."/>
            <person name="Cichocki N."/>
            <person name="Veneault-Fourrey C."/>
            <person name="LaButti K."/>
            <person name="Lindquist E.A."/>
            <person name="Lipzen A."/>
            <person name="Lundell T."/>
            <person name="Morin E."/>
            <person name="Murat C."/>
            <person name="Sun H."/>
            <person name="Tunlid A."/>
            <person name="Henrissat B."/>
            <person name="Grigoriev I.V."/>
            <person name="Hibbett D.S."/>
            <person name="Martin F."/>
            <person name="Nordberg H.P."/>
            <person name="Cantor M.N."/>
            <person name="Hua S.X."/>
        </authorList>
    </citation>
    <scope>NUCLEOTIDE SEQUENCE [LARGE SCALE GENOMIC DNA]</scope>
    <source>
        <strain evidence="1 2">LaAM-08-1</strain>
    </source>
</reference>
<proteinExistence type="predicted"/>
<protein>
    <submittedName>
        <fullName evidence="1">Unplaced genomic scaffold K443scaffold_108, whole genome shotgun sequence</fullName>
    </submittedName>
</protein>
<organism evidence="1 2">
    <name type="scientific">Laccaria amethystina LaAM-08-1</name>
    <dbReference type="NCBI Taxonomy" id="1095629"/>
    <lineage>
        <taxon>Eukaryota</taxon>
        <taxon>Fungi</taxon>
        <taxon>Dikarya</taxon>
        <taxon>Basidiomycota</taxon>
        <taxon>Agaricomycotina</taxon>
        <taxon>Agaricomycetes</taxon>
        <taxon>Agaricomycetidae</taxon>
        <taxon>Agaricales</taxon>
        <taxon>Agaricineae</taxon>
        <taxon>Hydnangiaceae</taxon>
        <taxon>Laccaria</taxon>
    </lineage>
</organism>
<accession>A0A0C9X3L2</accession>
<gene>
    <name evidence="1" type="ORF">K443DRAFT_101910</name>
</gene>
<dbReference type="Proteomes" id="UP000054477">
    <property type="component" value="Unassembled WGS sequence"/>
</dbReference>
<evidence type="ECO:0000313" key="1">
    <source>
        <dbReference type="EMBL" id="KIJ99605.1"/>
    </source>
</evidence>